<evidence type="ECO:0000313" key="9">
    <source>
        <dbReference type="EMBL" id="OQR72951.1"/>
    </source>
</evidence>
<dbReference type="GO" id="GO:0040031">
    <property type="term" value="P:snRNA modification"/>
    <property type="evidence" value="ECO:0007669"/>
    <property type="project" value="TreeGrafter"/>
</dbReference>
<feature type="domain" description="Bin3-type SAM" evidence="8">
    <location>
        <begin position="239"/>
        <end position="498"/>
    </location>
</feature>
<feature type="compositionally biased region" description="Low complexity" evidence="7">
    <location>
        <begin position="123"/>
        <end position="132"/>
    </location>
</feature>
<feature type="region of interest" description="Disordered" evidence="7">
    <location>
        <begin position="331"/>
        <end position="359"/>
    </location>
</feature>
<reference evidence="9 10" key="1">
    <citation type="journal article" date="2017" name="Gigascience">
        <title>Draft genome of the honey bee ectoparasitic mite, Tropilaelaps mercedesae, is shaped by the parasitic life history.</title>
        <authorList>
            <person name="Dong X."/>
            <person name="Armstrong S.D."/>
            <person name="Xia D."/>
            <person name="Makepeace B.L."/>
            <person name="Darby A.C."/>
            <person name="Kadowaki T."/>
        </authorList>
    </citation>
    <scope>NUCLEOTIDE SEQUENCE [LARGE SCALE GENOMIC DNA]</scope>
    <source>
        <strain evidence="9">Wuxi-XJTLU</strain>
    </source>
</reference>
<evidence type="ECO:0000259" key="8">
    <source>
        <dbReference type="PROSITE" id="PS51515"/>
    </source>
</evidence>
<accession>A0A1V9XHP5</accession>
<feature type="compositionally biased region" description="Polar residues" evidence="7">
    <location>
        <begin position="58"/>
        <end position="72"/>
    </location>
</feature>
<dbReference type="PANTHER" id="PTHR12315">
    <property type="entry name" value="BICOID-INTERACTING PROTEIN RELATED"/>
    <property type="match status" value="1"/>
</dbReference>
<feature type="compositionally biased region" description="Polar residues" evidence="7">
    <location>
        <begin position="508"/>
        <end position="517"/>
    </location>
</feature>
<feature type="region of interest" description="Disordered" evidence="7">
    <location>
        <begin position="1"/>
        <end position="219"/>
    </location>
</feature>
<evidence type="ECO:0000313" key="10">
    <source>
        <dbReference type="Proteomes" id="UP000192247"/>
    </source>
</evidence>
<evidence type="ECO:0000256" key="5">
    <source>
        <dbReference type="PROSITE-ProRule" id="PRU00848"/>
    </source>
</evidence>
<dbReference type="SUPFAM" id="SSF53335">
    <property type="entry name" value="S-adenosyl-L-methionine-dependent methyltransferases"/>
    <property type="match status" value="1"/>
</dbReference>
<keyword evidence="4 5" id="KW-0949">S-adenosyl-L-methionine</keyword>
<comment type="similarity">
    <text evidence="1 6">Belongs to the methyltransferase superfamily.</text>
</comment>
<dbReference type="InParanoid" id="A0A1V9XHP5"/>
<dbReference type="EC" id="2.1.1.-" evidence="6"/>
<keyword evidence="2 6" id="KW-0489">Methyltransferase</keyword>
<dbReference type="Pfam" id="PF06859">
    <property type="entry name" value="Bin3"/>
    <property type="match status" value="1"/>
</dbReference>
<dbReference type="InterPro" id="IPR010675">
    <property type="entry name" value="Bin3_C"/>
</dbReference>
<feature type="compositionally biased region" description="Polar residues" evidence="7">
    <location>
        <begin position="537"/>
        <end position="556"/>
    </location>
</feature>
<dbReference type="EMBL" id="MNPL01010763">
    <property type="protein sequence ID" value="OQR72951.1"/>
    <property type="molecule type" value="Genomic_DNA"/>
</dbReference>
<keyword evidence="10" id="KW-1185">Reference proteome</keyword>
<evidence type="ECO:0000256" key="6">
    <source>
        <dbReference type="RuleBase" id="RU367087"/>
    </source>
</evidence>
<dbReference type="GO" id="GO:0017069">
    <property type="term" value="F:snRNA binding"/>
    <property type="evidence" value="ECO:0007669"/>
    <property type="project" value="TreeGrafter"/>
</dbReference>
<dbReference type="Proteomes" id="UP000192247">
    <property type="component" value="Unassembled WGS sequence"/>
</dbReference>
<sequence>METVVQTPPSYSRGGTGPRNPQPGSSGLSSQHRRGQTASAMSAGYNRGRGGPAEEASSDQNSQPTNSNSNAGSDGKRRDSNNKLSSQSPVKKNRRRRNRNNHHNAYGRFAGGSAWRGGPGRPPGTDGWTRPGASGGQGVVGVHHGVTGGGRAGRGFRPAGTNQAAKLAPSATASQQKDTTTAGNNNKATNWSTPNLGNANTSGSSKNSSGAKHGGSNNQRFRYGNYNRYYGYRNGADGDSRLPLLKRKWFENKVCLDIGCNVGHVTLSVARDHAPRQIIGMDIDPALIRIARKNVRHYVHEENVQGRWFPDSCAITFGPIAMAPVGGAEAGPYSNRTSTRHQSAGASNRDGASTSSSQVGPAPFPYNIFFTRGNYVLDDDDLLDTQHEEFDTIMCLSTSKWIQLNFGDEGLKRTFKRVYRQLRPGGRFVFEPQPLSSYHKFCTPEHRENFRKMQLKPDEFPDYLTREVGFASCKILGVGNHGAKNFQRPLFLLRKAADDGRDDSGDGQINTPNSSSGAREKSAGKEFDVRDGEDKGPSTSTSNAAETSGQASQPRSSPAHECDTTTASI</sequence>
<dbReference type="CDD" id="cd02440">
    <property type="entry name" value="AdoMet_MTases"/>
    <property type="match status" value="1"/>
</dbReference>
<keyword evidence="3 6" id="KW-0808">Transferase</keyword>
<feature type="region of interest" description="Disordered" evidence="7">
    <location>
        <begin position="497"/>
        <end position="569"/>
    </location>
</feature>
<dbReference type="Gene3D" id="3.40.50.150">
    <property type="entry name" value="Vaccinia Virus protein VP39"/>
    <property type="match status" value="1"/>
</dbReference>
<comment type="caution">
    <text evidence="9">The sequence shown here is derived from an EMBL/GenBank/DDBJ whole genome shotgun (WGS) entry which is preliminary data.</text>
</comment>
<feature type="compositionally biased region" description="Polar residues" evidence="7">
    <location>
        <begin position="22"/>
        <end position="40"/>
    </location>
</feature>
<evidence type="ECO:0000256" key="3">
    <source>
        <dbReference type="ARBA" id="ARBA00022679"/>
    </source>
</evidence>
<feature type="compositionally biased region" description="Polar residues" evidence="7">
    <location>
        <begin position="1"/>
        <end position="10"/>
    </location>
</feature>
<dbReference type="GO" id="GO:0008173">
    <property type="term" value="F:RNA methyltransferase activity"/>
    <property type="evidence" value="ECO:0007669"/>
    <property type="project" value="UniProtKB-UniRule"/>
</dbReference>
<feature type="compositionally biased region" description="Basic residues" evidence="7">
    <location>
        <begin position="91"/>
        <end position="102"/>
    </location>
</feature>
<dbReference type="InterPro" id="IPR039772">
    <property type="entry name" value="Bin3-like"/>
</dbReference>
<protein>
    <recommendedName>
        <fullName evidence="6">RNA methyltransferase</fullName>
        <ecNumber evidence="6">2.1.1.-</ecNumber>
    </recommendedName>
</protein>
<evidence type="ECO:0000256" key="2">
    <source>
        <dbReference type="ARBA" id="ARBA00022603"/>
    </source>
</evidence>
<dbReference type="InterPro" id="IPR029063">
    <property type="entry name" value="SAM-dependent_MTases_sf"/>
</dbReference>
<evidence type="ECO:0000256" key="4">
    <source>
        <dbReference type="ARBA" id="ARBA00022691"/>
    </source>
</evidence>
<feature type="compositionally biased region" description="Low complexity" evidence="7">
    <location>
        <begin position="179"/>
        <end position="190"/>
    </location>
</feature>
<organism evidence="9 10">
    <name type="scientific">Tropilaelaps mercedesae</name>
    <dbReference type="NCBI Taxonomy" id="418985"/>
    <lineage>
        <taxon>Eukaryota</taxon>
        <taxon>Metazoa</taxon>
        <taxon>Ecdysozoa</taxon>
        <taxon>Arthropoda</taxon>
        <taxon>Chelicerata</taxon>
        <taxon>Arachnida</taxon>
        <taxon>Acari</taxon>
        <taxon>Parasitiformes</taxon>
        <taxon>Mesostigmata</taxon>
        <taxon>Gamasina</taxon>
        <taxon>Dermanyssoidea</taxon>
        <taxon>Laelapidae</taxon>
        <taxon>Tropilaelaps</taxon>
    </lineage>
</organism>
<name>A0A1V9XHP5_9ACAR</name>
<dbReference type="GO" id="GO:0032259">
    <property type="term" value="P:methylation"/>
    <property type="evidence" value="ECO:0007669"/>
    <property type="project" value="UniProtKB-KW"/>
</dbReference>
<proteinExistence type="inferred from homology"/>
<evidence type="ECO:0000256" key="7">
    <source>
        <dbReference type="SAM" id="MobiDB-lite"/>
    </source>
</evidence>
<feature type="compositionally biased region" description="Polar residues" evidence="7">
    <location>
        <begin position="334"/>
        <end position="359"/>
    </location>
</feature>
<feature type="compositionally biased region" description="Polar residues" evidence="7">
    <location>
        <begin position="191"/>
        <end position="219"/>
    </location>
</feature>
<gene>
    <name evidence="9" type="ORF">BIW11_10052</name>
</gene>
<dbReference type="PANTHER" id="PTHR12315:SF0">
    <property type="entry name" value="7SK SNRNA METHYLPHOSPHATE CAPPING ENZYME"/>
    <property type="match status" value="1"/>
</dbReference>
<feature type="compositionally biased region" description="Basic and acidic residues" evidence="7">
    <location>
        <begin position="518"/>
        <end position="536"/>
    </location>
</feature>
<dbReference type="PROSITE" id="PS51515">
    <property type="entry name" value="BIN3_SAM"/>
    <property type="match status" value="1"/>
</dbReference>
<dbReference type="OrthoDB" id="10017101at2759"/>
<dbReference type="InterPro" id="IPR024160">
    <property type="entry name" value="BIN3_SAM-bd_dom"/>
</dbReference>
<dbReference type="GO" id="GO:0008171">
    <property type="term" value="F:O-methyltransferase activity"/>
    <property type="evidence" value="ECO:0007669"/>
    <property type="project" value="UniProtKB-UniRule"/>
</dbReference>
<evidence type="ECO:0000256" key="1">
    <source>
        <dbReference type="ARBA" id="ARBA00008361"/>
    </source>
</evidence>
<dbReference type="AlphaFoldDB" id="A0A1V9XHP5"/>
<dbReference type="STRING" id="418985.A0A1V9XHP5"/>